<keyword evidence="11" id="KW-1185">Reference proteome</keyword>
<feature type="transmembrane region" description="Helical" evidence="8">
    <location>
        <begin position="84"/>
        <end position="106"/>
    </location>
</feature>
<feature type="transmembrane region" description="Helical" evidence="8">
    <location>
        <begin position="246"/>
        <end position="271"/>
    </location>
</feature>
<organism evidence="10 11">
    <name type="scientific">Nocardia vinacea</name>
    <dbReference type="NCBI Taxonomy" id="96468"/>
    <lineage>
        <taxon>Bacteria</taxon>
        <taxon>Bacillati</taxon>
        <taxon>Actinomycetota</taxon>
        <taxon>Actinomycetes</taxon>
        <taxon>Mycobacteriales</taxon>
        <taxon>Nocardiaceae</taxon>
        <taxon>Nocardia</taxon>
    </lineage>
</organism>
<dbReference type="RefSeq" id="WP_329408541.1">
    <property type="nucleotide sequence ID" value="NZ_CP109441.1"/>
</dbReference>
<protein>
    <submittedName>
        <fullName evidence="10">Glycosyltransferase family 39 protein</fullName>
    </submittedName>
</protein>
<evidence type="ECO:0000256" key="7">
    <source>
        <dbReference type="ARBA" id="ARBA00023136"/>
    </source>
</evidence>
<proteinExistence type="predicted"/>
<dbReference type="PANTHER" id="PTHR33908:SF11">
    <property type="entry name" value="MEMBRANE PROTEIN"/>
    <property type="match status" value="1"/>
</dbReference>
<evidence type="ECO:0000256" key="8">
    <source>
        <dbReference type="SAM" id="Phobius"/>
    </source>
</evidence>
<evidence type="ECO:0000256" key="3">
    <source>
        <dbReference type="ARBA" id="ARBA00022676"/>
    </source>
</evidence>
<name>A0ABZ1YQG8_9NOCA</name>
<comment type="subcellular location">
    <subcellularLocation>
        <location evidence="1">Cell membrane</location>
        <topology evidence="1">Multi-pass membrane protein</topology>
    </subcellularLocation>
</comment>
<keyword evidence="5 8" id="KW-0812">Transmembrane</keyword>
<feature type="transmembrane region" description="Helical" evidence="8">
    <location>
        <begin position="206"/>
        <end position="226"/>
    </location>
</feature>
<feature type="transmembrane region" description="Helical" evidence="8">
    <location>
        <begin position="112"/>
        <end position="131"/>
    </location>
</feature>
<keyword evidence="6 8" id="KW-1133">Transmembrane helix</keyword>
<evidence type="ECO:0000259" key="9">
    <source>
        <dbReference type="Pfam" id="PF13231"/>
    </source>
</evidence>
<accession>A0ABZ1YQG8</accession>
<feature type="transmembrane region" description="Helical" evidence="8">
    <location>
        <begin position="283"/>
        <end position="301"/>
    </location>
</feature>
<dbReference type="Proteomes" id="UP001432062">
    <property type="component" value="Chromosome"/>
</dbReference>
<evidence type="ECO:0000313" key="10">
    <source>
        <dbReference type="EMBL" id="WUV45273.1"/>
    </source>
</evidence>
<feature type="domain" description="Glycosyltransferase RgtA/B/C/D-like" evidence="9">
    <location>
        <begin position="64"/>
        <end position="224"/>
    </location>
</feature>
<evidence type="ECO:0000256" key="6">
    <source>
        <dbReference type="ARBA" id="ARBA00022989"/>
    </source>
</evidence>
<keyword evidence="4" id="KW-0808">Transferase</keyword>
<feature type="transmembrane region" description="Helical" evidence="8">
    <location>
        <begin position="140"/>
        <end position="158"/>
    </location>
</feature>
<keyword evidence="2" id="KW-1003">Cell membrane</keyword>
<reference evidence="10" key="1">
    <citation type="submission" date="2022-10" db="EMBL/GenBank/DDBJ databases">
        <title>The complete genomes of actinobacterial strains from the NBC collection.</title>
        <authorList>
            <person name="Joergensen T.S."/>
            <person name="Alvarez Arevalo M."/>
            <person name="Sterndorff E.B."/>
            <person name="Faurdal D."/>
            <person name="Vuksanovic O."/>
            <person name="Mourched A.-S."/>
            <person name="Charusanti P."/>
            <person name="Shaw S."/>
            <person name="Blin K."/>
            <person name="Weber T."/>
        </authorList>
    </citation>
    <scope>NUCLEOTIDE SEQUENCE</scope>
    <source>
        <strain evidence="10">NBC_01482</strain>
    </source>
</reference>
<evidence type="ECO:0000256" key="1">
    <source>
        <dbReference type="ARBA" id="ARBA00004651"/>
    </source>
</evidence>
<feature type="transmembrane region" description="Helical" evidence="8">
    <location>
        <begin position="307"/>
        <end position="325"/>
    </location>
</feature>
<feature type="transmembrane region" description="Helical" evidence="8">
    <location>
        <begin position="178"/>
        <end position="197"/>
    </location>
</feature>
<feature type="transmembrane region" description="Helical" evidence="8">
    <location>
        <begin position="20"/>
        <end position="37"/>
    </location>
</feature>
<feature type="transmembrane region" description="Helical" evidence="8">
    <location>
        <begin position="337"/>
        <end position="355"/>
    </location>
</feature>
<evidence type="ECO:0000256" key="4">
    <source>
        <dbReference type="ARBA" id="ARBA00022679"/>
    </source>
</evidence>
<keyword evidence="3" id="KW-0328">Glycosyltransferase</keyword>
<dbReference type="Pfam" id="PF13231">
    <property type="entry name" value="PMT_2"/>
    <property type="match status" value="1"/>
</dbReference>
<dbReference type="InterPro" id="IPR038731">
    <property type="entry name" value="RgtA/B/C-like"/>
</dbReference>
<dbReference type="PANTHER" id="PTHR33908">
    <property type="entry name" value="MANNOSYLTRANSFERASE YKCB-RELATED"/>
    <property type="match status" value="1"/>
</dbReference>
<dbReference type="EMBL" id="CP109441">
    <property type="protein sequence ID" value="WUV45273.1"/>
    <property type="molecule type" value="Genomic_DNA"/>
</dbReference>
<evidence type="ECO:0000313" key="11">
    <source>
        <dbReference type="Proteomes" id="UP001432062"/>
    </source>
</evidence>
<keyword evidence="7 8" id="KW-0472">Membrane</keyword>
<evidence type="ECO:0000256" key="2">
    <source>
        <dbReference type="ARBA" id="ARBA00022475"/>
    </source>
</evidence>
<gene>
    <name evidence="10" type="ORF">OG563_40185</name>
</gene>
<evidence type="ECO:0000256" key="5">
    <source>
        <dbReference type="ARBA" id="ARBA00022692"/>
    </source>
</evidence>
<dbReference type="InterPro" id="IPR050297">
    <property type="entry name" value="LipidA_mod_glycosyltrf_83"/>
</dbReference>
<sequence>MTDTADRRESTATEARPPMATVGVGVIAAASAAVLVFSTSRYDYFGDELYFLAAGRRPSFGYADQGPVLPMLARLMDTIAPGSFFVLRLPVVALTVFGIVLCAVIARELGGAAAAQVLAALGYATSPFLLLQGKMLTTNAVDTVLWVIITWLVVRWVRTRRDRLLLCAALVTAVDMQVKWLIPFFWIGVAVSSLIFGPRELVRRPLLWLGGVVVVAATAPSLIWQARNNWPQLSMGEVISGEQGILGGRVLFVPLAVLLAGYLGAALLVYGGRALLCNASLRPYRFLGATLLILVAVFLVIGGRIYYVAGMFGVVIAAGAVGLVGLADRLNPTPKRLVSVIGVVLAAVAAGYVLWSTPWRDAAHVEPPADDAEAAINIGVYGEFGWPELTSAVLQAYESLTPAEGADAVIVTDTYWQASALDQFDRDRLPPIYSPSRGFGYFAMPPDNASAVIAVGVNEAFLHWDFDDVEPVAKVDSRIGYPGNTQNVTVWKCTGLRHPWSQVWPTWMHL</sequence>